<dbReference type="PANTHER" id="PTHR22789:SF0">
    <property type="entry name" value="3-OXO-TETRONATE 4-PHOSPHATE DECARBOXYLASE-RELATED"/>
    <property type="match status" value="1"/>
</dbReference>
<proteinExistence type="predicted"/>
<dbReference type="GO" id="GO:0005829">
    <property type="term" value="C:cytosol"/>
    <property type="evidence" value="ECO:0007669"/>
    <property type="project" value="TreeGrafter"/>
</dbReference>
<organism evidence="5 6">
    <name type="scientific">Halorubrum sodomense</name>
    <dbReference type="NCBI Taxonomy" id="35743"/>
    <lineage>
        <taxon>Archaea</taxon>
        <taxon>Methanobacteriati</taxon>
        <taxon>Methanobacteriota</taxon>
        <taxon>Stenosarchaea group</taxon>
        <taxon>Halobacteria</taxon>
        <taxon>Halobacteriales</taxon>
        <taxon>Haloferacaceae</taxon>
        <taxon>Halorubrum</taxon>
    </lineage>
</organism>
<dbReference type="InterPro" id="IPR036409">
    <property type="entry name" value="Aldolase_II/adducin_N_sf"/>
</dbReference>
<dbReference type="RefSeq" id="WP_092920034.1">
    <property type="nucleotide sequence ID" value="NZ_FOYN01000001.1"/>
</dbReference>
<evidence type="ECO:0000259" key="4">
    <source>
        <dbReference type="SMART" id="SM01007"/>
    </source>
</evidence>
<evidence type="ECO:0000313" key="5">
    <source>
        <dbReference type="EMBL" id="SFR30702.1"/>
    </source>
</evidence>
<dbReference type="SMART" id="SM01007">
    <property type="entry name" value="Aldolase_II"/>
    <property type="match status" value="1"/>
</dbReference>
<dbReference type="AlphaFoldDB" id="A0A1I6FL84"/>
<dbReference type="GO" id="GO:0019323">
    <property type="term" value="P:pentose catabolic process"/>
    <property type="evidence" value="ECO:0007669"/>
    <property type="project" value="TreeGrafter"/>
</dbReference>
<feature type="domain" description="Class II aldolase/adducin N-terminal" evidence="4">
    <location>
        <begin position="30"/>
        <end position="203"/>
    </location>
</feature>
<dbReference type="Pfam" id="PF00596">
    <property type="entry name" value="Aldolase_II"/>
    <property type="match status" value="1"/>
</dbReference>
<evidence type="ECO:0000256" key="2">
    <source>
        <dbReference type="ARBA" id="ARBA00023239"/>
    </source>
</evidence>
<dbReference type="InterPro" id="IPR050197">
    <property type="entry name" value="Aldolase_class_II_sugar_metab"/>
</dbReference>
<evidence type="ECO:0000256" key="3">
    <source>
        <dbReference type="SAM" id="MobiDB-lite"/>
    </source>
</evidence>
<dbReference type="Proteomes" id="UP000198932">
    <property type="component" value="Unassembled WGS sequence"/>
</dbReference>
<reference evidence="6" key="1">
    <citation type="submission" date="2016-10" db="EMBL/GenBank/DDBJ databases">
        <authorList>
            <person name="Varghese N."/>
            <person name="Submissions S."/>
        </authorList>
    </citation>
    <scope>NUCLEOTIDE SEQUENCE [LARGE SCALE GENOMIC DNA]</scope>
    <source>
        <strain evidence="6">RD 26</strain>
    </source>
</reference>
<dbReference type="UniPathway" id="UPA00071"/>
<feature type="compositionally biased region" description="Gly residues" evidence="3">
    <location>
        <begin position="1"/>
        <end position="12"/>
    </location>
</feature>
<dbReference type="InterPro" id="IPR001303">
    <property type="entry name" value="Aldolase_II/adducin_N"/>
</dbReference>
<name>A0A1I6FL84_HALSD</name>
<dbReference type="GO" id="GO:0016832">
    <property type="term" value="F:aldehyde-lyase activity"/>
    <property type="evidence" value="ECO:0007669"/>
    <property type="project" value="TreeGrafter"/>
</dbReference>
<dbReference type="SUPFAM" id="SSF53639">
    <property type="entry name" value="AraD/HMP-PK domain-like"/>
    <property type="match status" value="1"/>
</dbReference>
<dbReference type="OrthoDB" id="18709at2157"/>
<dbReference type="PANTHER" id="PTHR22789">
    <property type="entry name" value="FUCULOSE PHOSPHATE ALDOLASE"/>
    <property type="match status" value="1"/>
</dbReference>
<feature type="region of interest" description="Disordered" evidence="3">
    <location>
        <begin position="1"/>
        <end position="25"/>
    </location>
</feature>
<sequence>MTRDGSGGGSGSAGDSDPDANPDLLREAREAVVEYAPALADLTPGRTGNLSVRDGDAVAVTPTGVPYDSFDAADVPVVSSEGERLAGRMAPSSEVPMHAGIYEHDRPGAIVHTHSPWATTMATLHRKLPPIHYMIAAVGREVPLADYAPYGTEELAANVVAAMAEADSDAAILANHGLVVTGPDVETAVENTRHVEDICRLYLRASAVGEPHVLTDEQMATVEERFESYGQQPDAE</sequence>
<dbReference type="Gene3D" id="3.40.225.10">
    <property type="entry name" value="Class II aldolase/adducin N-terminal domain"/>
    <property type="match status" value="1"/>
</dbReference>
<dbReference type="STRING" id="35743.SAMN04487937_0530"/>
<keyword evidence="1" id="KW-0479">Metal-binding</keyword>
<evidence type="ECO:0000256" key="1">
    <source>
        <dbReference type="ARBA" id="ARBA00022723"/>
    </source>
</evidence>
<dbReference type="EMBL" id="FOYN01000001">
    <property type="protein sequence ID" value="SFR30702.1"/>
    <property type="molecule type" value="Genomic_DNA"/>
</dbReference>
<evidence type="ECO:0000313" key="6">
    <source>
        <dbReference type="Proteomes" id="UP000198932"/>
    </source>
</evidence>
<keyword evidence="6" id="KW-1185">Reference proteome</keyword>
<accession>A0A1I6FL84</accession>
<dbReference type="GO" id="GO:0046872">
    <property type="term" value="F:metal ion binding"/>
    <property type="evidence" value="ECO:0007669"/>
    <property type="project" value="UniProtKB-KW"/>
</dbReference>
<keyword evidence="2" id="KW-0456">Lyase</keyword>
<gene>
    <name evidence="5" type="ORF">SAMN04487937_0530</name>
</gene>
<protein>
    <submittedName>
        <fullName evidence="5">L-fuculose 1-phosphate aldolase</fullName>
    </submittedName>
</protein>